<evidence type="ECO:0000259" key="3">
    <source>
        <dbReference type="PROSITE" id="PS50198"/>
    </source>
</evidence>
<dbReference type="PANTHER" id="PTHR47245:SF2">
    <property type="entry name" value="PEPTIDYL-PROLYL CIS-TRANS ISOMERASE HP_0175-RELATED"/>
    <property type="match status" value="1"/>
</dbReference>
<gene>
    <name evidence="4" type="ORF">A3J66_03620</name>
</gene>
<dbReference type="Proteomes" id="UP000176282">
    <property type="component" value="Unassembled WGS sequence"/>
</dbReference>
<comment type="caution">
    <text evidence="4">The sequence shown here is derived from an EMBL/GenBank/DDBJ whole genome shotgun (WGS) entry which is preliminary data.</text>
</comment>
<dbReference type="PROSITE" id="PS50198">
    <property type="entry name" value="PPIC_PPIASE_2"/>
    <property type="match status" value="1"/>
</dbReference>
<sequence>MADDMQYQFKKEIGESVEKTVKMEITPSKSPLLIIVSGIIGALLVGVVVFYVVIMRQVKNLSQTPVVLKSAEVLGVPVATVNGAPILYTDYIDDVNTLARFYRDAEQGLPAITDEQISDMAISRLVGLTMVETIADNYGVEVTTDDIDAKKTELLANFASESEAEQEVMNTYGWSLDTYIDKVIIPLIREEKTAAAFASSTDPEGAQYQTEEAHARHILFRVEQENEDATVKAQAQEVLNRVKSGEDFAKLAQEFGSDGTSQVGGDLGWFGRGVMVKEFEDAAFALEPGQVSDELVKTEFGYHIIRVDEKRLGRNFTVFMDNQLRNAQIVMRVPIHNPFELLTPPQDAGATSTQG</sequence>
<evidence type="ECO:0000256" key="1">
    <source>
        <dbReference type="PROSITE-ProRule" id="PRU00278"/>
    </source>
</evidence>
<evidence type="ECO:0000313" key="4">
    <source>
        <dbReference type="EMBL" id="OGH67493.1"/>
    </source>
</evidence>
<name>A0A1F6M7G2_9BACT</name>
<dbReference type="InterPro" id="IPR046357">
    <property type="entry name" value="PPIase_dom_sf"/>
</dbReference>
<dbReference type="Gene3D" id="3.10.50.40">
    <property type="match status" value="1"/>
</dbReference>
<keyword evidence="2" id="KW-0812">Transmembrane</keyword>
<dbReference type="Gene3D" id="1.10.4030.10">
    <property type="entry name" value="Porin chaperone SurA, peptide-binding domain"/>
    <property type="match status" value="1"/>
</dbReference>
<keyword evidence="1" id="KW-0697">Rotamase</keyword>
<dbReference type="Pfam" id="PF13616">
    <property type="entry name" value="Rotamase_3"/>
    <property type="match status" value="1"/>
</dbReference>
<feature type="domain" description="PpiC" evidence="3">
    <location>
        <begin position="210"/>
        <end position="309"/>
    </location>
</feature>
<protein>
    <recommendedName>
        <fullName evidence="3">PpiC domain-containing protein</fullName>
    </recommendedName>
</protein>
<keyword evidence="2" id="KW-0472">Membrane</keyword>
<dbReference type="SUPFAM" id="SSF109998">
    <property type="entry name" value="Triger factor/SurA peptide-binding domain-like"/>
    <property type="match status" value="1"/>
</dbReference>
<dbReference type="AlphaFoldDB" id="A0A1F6M7G2"/>
<evidence type="ECO:0000256" key="2">
    <source>
        <dbReference type="SAM" id="Phobius"/>
    </source>
</evidence>
<dbReference type="InterPro" id="IPR027304">
    <property type="entry name" value="Trigger_fact/SurA_dom_sf"/>
</dbReference>
<dbReference type="GO" id="GO:0003755">
    <property type="term" value="F:peptidyl-prolyl cis-trans isomerase activity"/>
    <property type="evidence" value="ECO:0007669"/>
    <property type="project" value="UniProtKB-KW"/>
</dbReference>
<dbReference type="PANTHER" id="PTHR47245">
    <property type="entry name" value="PEPTIDYLPROLYL ISOMERASE"/>
    <property type="match status" value="1"/>
</dbReference>
<evidence type="ECO:0000313" key="5">
    <source>
        <dbReference type="Proteomes" id="UP000176282"/>
    </source>
</evidence>
<dbReference type="STRING" id="1798680.A3J66_03620"/>
<keyword evidence="2" id="KW-1133">Transmembrane helix</keyword>
<proteinExistence type="predicted"/>
<feature type="transmembrane region" description="Helical" evidence="2">
    <location>
        <begin position="32"/>
        <end position="54"/>
    </location>
</feature>
<organism evidence="4 5">
    <name type="scientific">Candidatus Magasanikbacteria bacterium RIFCSPHIGHO2_02_FULL_47_14</name>
    <dbReference type="NCBI Taxonomy" id="1798680"/>
    <lineage>
        <taxon>Bacteria</taxon>
        <taxon>Candidatus Magasanikiibacteriota</taxon>
    </lineage>
</organism>
<dbReference type="InterPro" id="IPR050245">
    <property type="entry name" value="PrsA_foldase"/>
</dbReference>
<dbReference type="InterPro" id="IPR000297">
    <property type="entry name" value="PPIase_PpiC"/>
</dbReference>
<keyword evidence="1" id="KW-0413">Isomerase</keyword>
<reference evidence="4 5" key="1">
    <citation type="journal article" date="2016" name="Nat. Commun.">
        <title>Thousands of microbial genomes shed light on interconnected biogeochemical processes in an aquifer system.</title>
        <authorList>
            <person name="Anantharaman K."/>
            <person name="Brown C.T."/>
            <person name="Hug L.A."/>
            <person name="Sharon I."/>
            <person name="Castelle C.J."/>
            <person name="Probst A.J."/>
            <person name="Thomas B.C."/>
            <person name="Singh A."/>
            <person name="Wilkins M.J."/>
            <person name="Karaoz U."/>
            <person name="Brodie E.L."/>
            <person name="Williams K.H."/>
            <person name="Hubbard S.S."/>
            <person name="Banfield J.F."/>
        </authorList>
    </citation>
    <scope>NUCLEOTIDE SEQUENCE [LARGE SCALE GENOMIC DNA]</scope>
</reference>
<dbReference type="SUPFAM" id="SSF54534">
    <property type="entry name" value="FKBP-like"/>
    <property type="match status" value="1"/>
</dbReference>
<dbReference type="EMBL" id="MFQB01000031">
    <property type="protein sequence ID" value="OGH67493.1"/>
    <property type="molecule type" value="Genomic_DNA"/>
</dbReference>
<accession>A0A1F6M7G2</accession>